<comment type="similarity">
    <text evidence="1">Belongs to the membrane fusion protein (MFP) (TC 8.A.1) family.</text>
</comment>
<dbReference type="SUPFAM" id="SSF111369">
    <property type="entry name" value="HlyD-like secretion proteins"/>
    <property type="match status" value="1"/>
</dbReference>
<organism evidence="3 4">
    <name type="scientific">Bernardetia litoralis (strain ATCC 23117 / DSM 6794 / NBRC 15988 / NCIMB 1366 / Fx l1 / Sio-4)</name>
    <name type="common">Flexibacter litoralis</name>
    <dbReference type="NCBI Taxonomy" id="880071"/>
    <lineage>
        <taxon>Bacteria</taxon>
        <taxon>Pseudomonadati</taxon>
        <taxon>Bacteroidota</taxon>
        <taxon>Cytophagia</taxon>
        <taxon>Cytophagales</taxon>
        <taxon>Bernardetiaceae</taxon>
        <taxon>Bernardetia</taxon>
    </lineage>
</organism>
<dbReference type="Pfam" id="PF25989">
    <property type="entry name" value="YknX_C"/>
    <property type="match status" value="1"/>
</dbReference>
<dbReference type="GO" id="GO:0015562">
    <property type="term" value="F:efflux transmembrane transporter activity"/>
    <property type="evidence" value="ECO:0007669"/>
    <property type="project" value="TreeGrafter"/>
</dbReference>
<sequence>MYWIYLRNKKLIYVSCWFIAICICTSCRNESKNNTENEAQDSTKQNTNYQIKPTKVEIQEVKKQNLDYIIYTNGKVVAKQQAEIGFLASGKIEKIYINNGDYVRQGQTIASLENKEAVLRLRRAKEEKAIKHDEYRKLFIDFGGEWGNESSISDTLKQILRTRSGLALSEIQEAEAAQNLENSLLKAPFSGKVANLFVSKGTFISASSPICVLYSSQNLEVEAFVPESEVLILSDGKNKNKQNKADISPITSLSNAVSYESYLVDINPQVENEGLVKLRFALPSTKEVSQNLLLNMNVTIALHIPQQKQLVVPKEAIVLRSEKEVVFSYENKRAFWNFVKTGKENGKEIEILEGLKEGQQIIISNNLQLSHDAEVEL</sequence>
<dbReference type="RefSeq" id="WP_014798723.1">
    <property type="nucleotide sequence ID" value="NC_018018.1"/>
</dbReference>
<accession>I4AMV4</accession>
<dbReference type="NCBIfam" id="TIGR01730">
    <property type="entry name" value="RND_mfp"/>
    <property type="match status" value="1"/>
</dbReference>
<name>I4AMV4_BERLS</name>
<dbReference type="AlphaFoldDB" id="I4AMV4"/>
<dbReference type="PANTHER" id="PTHR30469">
    <property type="entry name" value="MULTIDRUG RESISTANCE PROTEIN MDTA"/>
    <property type="match status" value="1"/>
</dbReference>
<dbReference type="KEGG" id="fli:Fleli_2942"/>
<evidence type="ECO:0000313" key="4">
    <source>
        <dbReference type="Proteomes" id="UP000006054"/>
    </source>
</evidence>
<protein>
    <submittedName>
        <fullName evidence="3">RND family efflux transporter, MFP subunit</fullName>
    </submittedName>
</protein>
<proteinExistence type="inferred from homology"/>
<dbReference type="HOGENOM" id="CLU_018816_1_2_10"/>
<dbReference type="GO" id="GO:1990281">
    <property type="term" value="C:efflux pump complex"/>
    <property type="evidence" value="ECO:0007669"/>
    <property type="project" value="TreeGrafter"/>
</dbReference>
<dbReference type="EMBL" id="CP003345">
    <property type="protein sequence ID" value="AFM05289.1"/>
    <property type="molecule type" value="Genomic_DNA"/>
</dbReference>
<keyword evidence="4" id="KW-1185">Reference proteome</keyword>
<feature type="domain" description="YknX-like C-terminal permuted SH3-like" evidence="2">
    <location>
        <begin position="310"/>
        <end position="376"/>
    </location>
</feature>
<dbReference type="OrthoDB" id="1522646at2"/>
<reference evidence="4" key="1">
    <citation type="submission" date="2012-06" db="EMBL/GenBank/DDBJ databases">
        <title>The complete genome of Flexibacter litoralis DSM 6794.</title>
        <authorList>
            <person name="Lucas S."/>
            <person name="Copeland A."/>
            <person name="Lapidus A."/>
            <person name="Glavina del Rio T."/>
            <person name="Dalin E."/>
            <person name="Tice H."/>
            <person name="Bruce D."/>
            <person name="Goodwin L."/>
            <person name="Pitluck S."/>
            <person name="Peters L."/>
            <person name="Ovchinnikova G."/>
            <person name="Lu M."/>
            <person name="Kyrpides N."/>
            <person name="Mavromatis K."/>
            <person name="Ivanova N."/>
            <person name="Brettin T."/>
            <person name="Detter J.C."/>
            <person name="Han C."/>
            <person name="Larimer F."/>
            <person name="Land M."/>
            <person name="Hauser L."/>
            <person name="Markowitz V."/>
            <person name="Cheng J.-F."/>
            <person name="Hugenholtz P."/>
            <person name="Woyke T."/>
            <person name="Wu D."/>
            <person name="Spring S."/>
            <person name="Lang E."/>
            <person name="Kopitz M."/>
            <person name="Brambilla E."/>
            <person name="Klenk H.-P."/>
            <person name="Eisen J.A."/>
        </authorList>
    </citation>
    <scope>NUCLEOTIDE SEQUENCE [LARGE SCALE GENOMIC DNA]</scope>
    <source>
        <strain evidence="4">ATCC 23117 / DSM 6794 / NBRC 15988 / NCIMB 1366 / Sio-4</strain>
    </source>
</reference>
<dbReference type="STRING" id="880071.Fleli_2942"/>
<dbReference type="eggNOG" id="COG0845">
    <property type="taxonomic scope" value="Bacteria"/>
</dbReference>
<dbReference type="Proteomes" id="UP000006054">
    <property type="component" value="Chromosome"/>
</dbReference>
<dbReference type="Gene3D" id="2.40.420.20">
    <property type="match status" value="1"/>
</dbReference>
<dbReference type="Gene3D" id="2.40.30.170">
    <property type="match status" value="1"/>
</dbReference>
<dbReference type="InterPro" id="IPR006143">
    <property type="entry name" value="RND_pump_MFP"/>
</dbReference>
<dbReference type="Gene3D" id="1.10.287.470">
    <property type="entry name" value="Helix hairpin bin"/>
    <property type="match status" value="1"/>
</dbReference>
<evidence type="ECO:0000313" key="3">
    <source>
        <dbReference type="EMBL" id="AFM05289.1"/>
    </source>
</evidence>
<evidence type="ECO:0000256" key="1">
    <source>
        <dbReference type="ARBA" id="ARBA00009477"/>
    </source>
</evidence>
<dbReference type="Gene3D" id="2.40.50.100">
    <property type="match status" value="1"/>
</dbReference>
<gene>
    <name evidence="3" type="ordered locus">Fleli_2942</name>
</gene>
<dbReference type="PANTHER" id="PTHR30469:SF15">
    <property type="entry name" value="HLYD FAMILY OF SECRETION PROTEINS"/>
    <property type="match status" value="1"/>
</dbReference>
<evidence type="ECO:0000259" key="2">
    <source>
        <dbReference type="Pfam" id="PF25989"/>
    </source>
</evidence>
<dbReference type="InterPro" id="IPR058637">
    <property type="entry name" value="YknX-like_C"/>
</dbReference>